<dbReference type="Pfam" id="PF01258">
    <property type="entry name" value="zf-dskA_traR"/>
    <property type="match status" value="1"/>
</dbReference>
<dbReference type="KEGG" id="ifn:GM661_08340"/>
<dbReference type="Gene3D" id="1.20.120.910">
    <property type="entry name" value="DksA, coiled-coil domain"/>
    <property type="match status" value="1"/>
</dbReference>
<evidence type="ECO:0000313" key="5">
    <source>
        <dbReference type="EMBL" id="QTL97987.1"/>
    </source>
</evidence>
<organism evidence="5 6">
    <name type="scientific">Iocasia fonsfrigidae</name>
    <dbReference type="NCBI Taxonomy" id="2682810"/>
    <lineage>
        <taxon>Bacteria</taxon>
        <taxon>Bacillati</taxon>
        <taxon>Bacillota</taxon>
        <taxon>Clostridia</taxon>
        <taxon>Halanaerobiales</taxon>
        <taxon>Halanaerobiaceae</taxon>
        <taxon>Iocasia</taxon>
    </lineage>
</organism>
<dbReference type="EMBL" id="CP046640">
    <property type="protein sequence ID" value="QTL97987.1"/>
    <property type="molecule type" value="Genomic_DNA"/>
</dbReference>
<dbReference type="RefSeq" id="WP_125989867.1">
    <property type="nucleotide sequence ID" value="NZ_CP046640.1"/>
</dbReference>
<evidence type="ECO:0000259" key="4">
    <source>
        <dbReference type="Pfam" id="PF01258"/>
    </source>
</evidence>
<accession>A0A8A7KGH4</accession>
<dbReference type="GO" id="GO:0008270">
    <property type="term" value="F:zinc ion binding"/>
    <property type="evidence" value="ECO:0007669"/>
    <property type="project" value="UniProtKB-KW"/>
</dbReference>
<protein>
    <recommendedName>
        <fullName evidence="4">Zinc finger DksA/TraR C4-type domain-containing protein</fullName>
    </recommendedName>
</protein>
<keyword evidence="3" id="KW-0862">Zinc</keyword>
<dbReference type="AlphaFoldDB" id="A0A8A7KGH4"/>
<dbReference type="SUPFAM" id="SSF57716">
    <property type="entry name" value="Glucocorticoid receptor-like (DNA-binding domain)"/>
    <property type="match status" value="1"/>
</dbReference>
<sequence>MIMFFHTCIKCGRLINPERLEVLPETRICKDCAEKLGSDMIIKDTKIGMDLDTYKDLLGAIRS</sequence>
<dbReference type="Proteomes" id="UP000665020">
    <property type="component" value="Chromosome"/>
</dbReference>
<keyword evidence="2" id="KW-0863">Zinc-finger</keyword>
<gene>
    <name evidence="5" type="ORF">GM661_08340</name>
</gene>
<evidence type="ECO:0000313" key="6">
    <source>
        <dbReference type="Proteomes" id="UP000665020"/>
    </source>
</evidence>
<evidence type="ECO:0000256" key="2">
    <source>
        <dbReference type="ARBA" id="ARBA00022771"/>
    </source>
</evidence>
<proteinExistence type="predicted"/>
<evidence type="ECO:0000256" key="3">
    <source>
        <dbReference type="ARBA" id="ARBA00022833"/>
    </source>
</evidence>
<evidence type="ECO:0000256" key="1">
    <source>
        <dbReference type="ARBA" id="ARBA00022723"/>
    </source>
</evidence>
<name>A0A8A7KGH4_9FIRM</name>
<feature type="domain" description="Zinc finger DksA/TraR C4-type" evidence="4">
    <location>
        <begin position="5"/>
        <end position="35"/>
    </location>
</feature>
<keyword evidence="1" id="KW-0479">Metal-binding</keyword>
<reference evidence="5" key="1">
    <citation type="submission" date="2019-12" db="EMBL/GenBank/DDBJ databases">
        <authorList>
            <person name="zhang j."/>
            <person name="sun C.M."/>
        </authorList>
    </citation>
    <scope>NUCLEOTIDE SEQUENCE</scope>
    <source>
        <strain evidence="5">NS-1</strain>
    </source>
</reference>
<dbReference type="InterPro" id="IPR000962">
    <property type="entry name" value="Znf_DskA_TraR"/>
</dbReference>
<keyword evidence="6" id="KW-1185">Reference proteome</keyword>